<keyword evidence="1" id="KW-0233">DNA recombination</keyword>
<dbReference type="Gene3D" id="1.10.443.10">
    <property type="entry name" value="Intergrase catalytic core"/>
    <property type="match status" value="1"/>
</dbReference>
<dbReference type="AlphaFoldDB" id="A0A1V0ADJ5"/>
<name>A0A1V0ADJ5_9ACTN</name>
<evidence type="ECO:0000259" key="3">
    <source>
        <dbReference type="PROSITE" id="PS51898"/>
    </source>
</evidence>
<feature type="region of interest" description="Disordered" evidence="2">
    <location>
        <begin position="107"/>
        <end position="133"/>
    </location>
</feature>
<dbReference type="PROSITE" id="PS51898">
    <property type="entry name" value="TYR_RECOMBINASE"/>
    <property type="match status" value="1"/>
</dbReference>
<dbReference type="InterPro" id="IPR011010">
    <property type="entry name" value="DNA_brk_join_enz"/>
</dbReference>
<evidence type="ECO:0000256" key="2">
    <source>
        <dbReference type="SAM" id="MobiDB-lite"/>
    </source>
</evidence>
<dbReference type="GO" id="GO:0003677">
    <property type="term" value="F:DNA binding"/>
    <property type="evidence" value="ECO:0007669"/>
    <property type="project" value="InterPro"/>
</dbReference>
<gene>
    <name evidence="4" type="ORF">BKM31_48445</name>
</gene>
<dbReference type="OrthoDB" id="9805859at2"/>
<evidence type="ECO:0000256" key="1">
    <source>
        <dbReference type="ARBA" id="ARBA00023172"/>
    </source>
</evidence>
<feature type="compositionally biased region" description="Polar residues" evidence="2">
    <location>
        <begin position="118"/>
        <end position="133"/>
    </location>
</feature>
<dbReference type="GO" id="GO:0006310">
    <property type="term" value="P:DNA recombination"/>
    <property type="evidence" value="ECO:0007669"/>
    <property type="project" value="UniProtKB-KW"/>
</dbReference>
<dbReference type="InterPro" id="IPR002104">
    <property type="entry name" value="Integrase_catalytic"/>
</dbReference>
<organism evidence="4 5">
    <name type="scientific">[Actinomadura] parvosata subsp. kistnae</name>
    <dbReference type="NCBI Taxonomy" id="1909395"/>
    <lineage>
        <taxon>Bacteria</taxon>
        <taxon>Bacillati</taxon>
        <taxon>Actinomycetota</taxon>
        <taxon>Actinomycetes</taxon>
        <taxon>Streptosporangiales</taxon>
        <taxon>Streptosporangiaceae</taxon>
        <taxon>Nonomuraea</taxon>
    </lineage>
</organism>
<dbReference type="EMBL" id="CP017717">
    <property type="protein sequence ID" value="AQZ68265.1"/>
    <property type="molecule type" value="Genomic_DNA"/>
</dbReference>
<sequence>MAVWTVEQPTEFLAFVRDDRLLALWWLIALRGLRRAEVAGLRWIHLDTDRRERAITCQLVHTDHGLFPCPPKSASSQRGIALDIDTLRLLYRYERVQRGGRGTAWLPSTPMFTRENGRQSIPTTSATASTNWS</sequence>
<feature type="domain" description="Tyr recombinase" evidence="3">
    <location>
        <begin position="1"/>
        <end position="133"/>
    </location>
</feature>
<dbReference type="RefSeq" id="WP_080044589.1">
    <property type="nucleotide sequence ID" value="NZ_CP017717.1"/>
</dbReference>
<dbReference type="GO" id="GO:0015074">
    <property type="term" value="P:DNA integration"/>
    <property type="evidence" value="ECO:0007669"/>
    <property type="project" value="InterPro"/>
</dbReference>
<proteinExistence type="predicted"/>
<dbReference type="KEGG" id="noa:BKM31_48445"/>
<protein>
    <recommendedName>
        <fullName evidence="3">Tyr recombinase domain-containing protein</fullName>
    </recommendedName>
</protein>
<accession>A0A1V0ADJ5</accession>
<keyword evidence="5" id="KW-1185">Reference proteome</keyword>
<dbReference type="InterPro" id="IPR013762">
    <property type="entry name" value="Integrase-like_cat_sf"/>
</dbReference>
<dbReference type="SUPFAM" id="SSF56349">
    <property type="entry name" value="DNA breaking-rejoining enzymes"/>
    <property type="match status" value="1"/>
</dbReference>
<reference evidence="5" key="1">
    <citation type="journal article" date="2017" name="Med. Chem. Commun.">
        <title>Nonomuraea sp. ATCC 55076 harbours the largest actinomycete chromosome to date and the kistamicin biosynthetic gene cluster.</title>
        <authorList>
            <person name="Nazari B."/>
            <person name="Forneris C.C."/>
            <person name="Gibson M.I."/>
            <person name="Moon K."/>
            <person name="Schramma K.R."/>
            <person name="Seyedsayamdost M.R."/>
        </authorList>
    </citation>
    <scope>NUCLEOTIDE SEQUENCE [LARGE SCALE GENOMIC DNA]</scope>
    <source>
        <strain evidence="5">ATCC 55076</strain>
    </source>
</reference>
<evidence type="ECO:0000313" key="5">
    <source>
        <dbReference type="Proteomes" id="UP000190797"/>
    </source>
</evidence>
<dbReference type="STRING" id="1909395.BKM31_48445"/>
<dbReference type="Proteomes" id="UP000190797">
    <property type="component" value="Chromosome"/>
</dbReference>
<evidence type="ECO:0000313" key="4">
    <source>
        <dbReference type="EMBL" id="AQZ68265.1"/>
    </source>
</evidence>